<evidence type="ECO:0000313" key="8">
    <source>
        <dbReference type="EMBL" id="MRI67321.1"/>
    </source>
</evidence>
<comment type="subcellular location">
    <subcellularLocation>
        <location evidence="1">Cell membrane</location>
        <topology evidence="1">Multi-pass membrane protein</topology>
    </subcellularLocation>
</comment>
<proteinExistence type="predicted"/>
<evidence type="ECO:0000256" key="1">
    <source>
        <dbReference type="ARBA" id="ARBA00004651"/>
    </source>
</evidence>
<name>A0A6N7R1V1_9BACI</name>
<dbReference type="GO" id="GO:0022857">
    <property type="term" value="F:transmembrane transporter activity"/>
    <property type="evidence" value="ECO:0007669"/>
    <property type="project" value="InterPro"/>
</dbReference>
<feature type="transmembrane region" description="Helical" evidence="6">
    <location>
        <begin position="354"/>
        <end position="373"/>
    </location>
</feature>
<feature type="transmembrane region" description="Helical" evidence="6">
    <location>
        <begin position="379"/>
        <end position="398"/>
    </location>
</feature>
<dbReference type="RefSeq" id="WP_153835911.1">
    <property type="nucleotide sequence ID" value="NZ_JBHUMW010000089.1"/>
</dbReference>
<feature type="transmembrane region" description="Helical" evidence="6">
    <location>
        <begin position="309"/>
        <end position="334"/>
    </location>
</feature>
<keyword evidence="5 6" id="KW-0472">Membrane</keyword>
<sequence length="412" mass="46478">MSETVKRTKKTMPNSKDLKLLLTIGGLYAIATFLSNTFVNIFLWKQSGDYIDIAIYNLFVYILQPISFVVAGKFAKKVDRTIIIRTGVIFLSIFYVTVLLAGDNASRFPYLLGAILGIGYGFYWLAFNVLTFEVTEPETRDFFNGILGTLQSLGGMIGPISAGYIITRLDNFQGYSLIFFISFFLFLIAVVCSFFLKKRKATGKFFFKQVALERKSNRNWRNILYAHIFQGLREGLFIFVVAIWVYIATNSEFALGGFNLTLSLCSFISYYLVTKILKVEYRKHAILLGGFLLYVAVGLFVFQTGYGMLLVYGIIVGIAYPLYNVPFISLTYDIIGKARGAKDLRIEYIIIRELFVNVGRVSAILIFIVSVSFVEPKIMIPILLLSIGGGNLFAYYFVHKTDSSIYRGVNGT</sequence>
<dbReference type="PANTHER" id="PTHR23526:SF2">
    <property type="entry name" value="MAJOR FACILITATOR SUPERFAMILY (MFS) PROFILE DOMAIN-CONTAINING PROTEIN"/>
    <property type="match status" value="1"/>
</dbReference>
<organism evidence="8 9">
    <name type="scientific">Gracilibacillus thailandensis</name>
    <dbReference type="NCBI Taxonomy" id="563735"/>
    <lineage>
        <taxon>Bacteria</taxon>
        <taxon>Bacillati</taxon>
        <taxon>Bacillota</taxon>
        <taxon>Bacilli</taxon>
        <taxon>Bacillales</taxon>
        <taxon>Bacillaceae</taxon>
        <taxon>Gracilibacillus</taxon>
    </lineage>
</organism>
<gene>
    <name evidence="8" type="ORF">GH885_13355</name>
</gene>
<evidence type="ECO:0000256" key="6">
    <source>
        <dbReference type="SAM" id="Phobius"/>
    </source>
</evidence>
<feature type="transmembrane region" description="Helical" evidence="6">
    <location>
        <begin position="224"/>
        <end position="247"/>
    </location>
</feature>
<feature type="transmembrane region" description="Helical" evidence="6">
    <location>
        <begin position="50"/>
        <end position="70"/>
    </location>
</feature>
<feature type="transmembrane region" description="Helical" evidence="6">
    <location>
        <begin position="172"/>
        <end position="196"/>
    </location>
</feature>
<keyword evidence="3 6" id="KW-0812">Transmembrane</keyword>
<dbReference type="EMBL" id="WJEE01000029">
    <property type="protein sequence ID" value="MRI67321.1"/>
    <property type="molecule type" value="Genomic_DNA"/>
</dbReference>
<dbReference type="InterPro" id="IPR052528">
    <property type="entry name" value="Sugar_transport-like"/>
</dbReference>
<dbReference type="GO" id="GO:0005886">
    <property type="term" value="C:plasma membrane"/>
    <property type="evidence" value="ECO:0007669"/>
    <property type="project" value="UniProtKB-SubCell"/>
</dbReference>
<dbReference type="Proteomes" id="UP000435187">
    <property type="component" value="Unassembled WGS sequence"/>
</dbReference>
<keyword evidence="9" id="KW-1185">Reference proteome</keyword>
<accession>A0A6N7R1V1</accession>
<evidence type="ECO:0000259" key="7">
    <source>
        <dbReference type="PROSITE" id="PS50850"/>
    </source>
</evidence>
<dbReference type="SUPFAM" id="SSF103473">
    <property type="entry name" value="MFS general substrate transporter"/>
    <property type="match status" value="1"/>
</dbReference>
<feature type="transmembrane region" description="Helical" evidence="6">
    <location>
        <begin position="285"/>
        <end position="303"/>
    </location>
</feature>
<dbReference type="PANTHER" id="PTHR23526">
    <property type="entry name" value="INTEGRAL MEMBRANE TRANSPORT PROTEIN-RELATED"/>
    <property type="match status" value="1"/>
</dbReference>
<feature type="transmembrane region" description="Helical" evidence="6">
    <location>
        <begin position="82"/>
        <end position="102"/>
    </location>
</feature>
<dbReference type="InterPro" id="IPR005829">
    <property type="entry name" value="Sugar_transporter_CS"/>
</dbReference>
<dbReference type="InterPro" id="IPR036259">
    <property type="entry name" value="MFS_trans_sf"/>
</dbReference>
<dbReference type="Pfam" id="PF07690">
    <property type="entry name" value="MFS_1"/>
    <property type="match status" value="1"/>
</dbReference>
<keyword evidence="2" id="KW-0813">Transport</keyword>
<dbReference type="InterPro" id="IPR011701">
    <property type="entry name" value="MFS"/>
</dbReference>
<protein>
    <submittedName>
        <fullName evidence="8">MFS transporter</fullName>
    </submittedName>
</protein>
<comment type="caution">
    <text evidence="8">The sequence shown here is derived from an EMBL/GenBank/DDBJ whole genome shotgun (WGS) entry which is preliminary data.</text>
</comment>
<feature type="transmembrane region" description="Helical" evidence="6">
    <location>
        <begin position="108"/>
        <end position="130"/>
    </location>
</feature>
<dbReference type="Gene3D" id="1.20.1250.20">
    <property type="entry name" value="MFS general substrate transporter like domains"/>
    <property type="match status" value="1"/>
</dbReference>
<evidence type="ECO:0000256" key="5">
    <source>
        <dbReference type="ARBA" id="ARBA00023136"/>
    </source>
</evidence>
<dbReference type="PROSITE" id="PS50850">
    <property type="entry name" value="MFS"/>
    <property type="match status" value="1"/>
</dbReference>
<dbReference type="PROSITE" id="PS00217">
    <property type="entry name" value="SUGAR_TRANSPORT_2"/>
    <property type="match status" value="1"/>
</dbReference>
<feature type="domain" description="Major facilitator superfamily (MFS) profile" evidence="7">
    <location>
        <begin position="1"/>
        <end position="201"/>
    </location>
</feature>
<feature type="transmembrane region" description="Helical" evidence="6">
    <location>
        <begin position="20"/>
        <end position="44"/>
    </location>
</feature>
<evidence type="ECO:0000256" key="4">
    <source>
        <dbReference type="ARBA" id="ARBA00022989"/>
    </source>
</evidence>
<feature type="transmembrane region" description="Helical" evidence="6">
    <location>
        <begin position="142"/>
        <end position="166"/>
    </location>
</feature>
<reference evidence="8 9" key="1">
    <citation type="submission" date="2019-10" db="EMBL/GenBank/DDBJ databases">
        <title>Gracilibacillus salitolerans sp. nov., a moderate halophile isolated from a saline soil in northwest China.</title>
        <authorList>
            <person name="Gan L."/>
        </authorList>
    </citation>
    <scope>NUCLEOTIDE SEQUENCE [LARGE SCALE GENOMIC DNA]</scope>
    <source>
        <strain evidence="8 9">TP2-8</strain>
    </source>
</reference>
<evidence type="ECO:0000256" key="2">
    <source>
        <dbReference type="ARBA" id="ARBA00022448"/>
    </source>
</evidence>
<evidence type="ECO:0000313" key="9">
    <source>
        <dbReference type="Proteomes" id="UP000435187"/>
    </source>
</evidence>
<dbReference type="AlphaFoldDB" id="A0A6N7R1V1"/>
<keyword evidence="4 6" id="KW-1133">Transmembrane helix</keyword>
<evidence type="ECO:0000256" key="3">
    <source>
        <dbReference type="ARBA" id="ARBA00022692"/>
    </source>
</evidence>
<dbReference type="InterPro" id="IPR020846">
    <property type="entry name" value="MFS_dom"/>
</dbReference>
<feature type="transmembrane region" description="Helical" evidence="6">
    <location>
        <begin position="253"/>
        <end position="273"/>
    </location>
</feature>